<feature type="region of interest" description="Disordered" evidence="4">
    <location>
        <begin position="188"/>
        <end position="265"/>
    </location>
</feature>
<evidence type="ECO:0000313" key="6">
    <source>
        <dbReference type="Proteomes" id="UP001152759"/>
    </source>
</evidence>
<feature type="compositionally biased region" description="Basic and acidic residues" evidence="4">
    <location>
        <begin position="238"/>
        <end position="259"/>
    </location>
</feature>
<dbReference type="GO" id="GO:0019212">
    <property type="term" value="F:phosphatase inhibitor activity"/>
    <property type="evidence" value="ECO:0007669"/>
    <property type="project" value="TreeGrafter"/>
</dbReference>
<keyword evidence="6" id="KW-1185">Reference proteome</keyword>
<evidence type="ECO:0008006" key="7">
    <source>
        <dbReference type="Google" id="ProtNLM"/>
    </source>
</evidence>
<dbReference type="GO" id="GO:0005634">
    <property type="term" value="C:nucleus"/>
    <property type="evidence" value="ECO:0007669"/>
    <property type="project" value="UniProtKB-SubCell"/>
</dbReference>
<dbReference type="InterPro" id="IPR004127">
    <property type="entry name" value="Prefoldin_subunit_alpha"/>
</dbReference>
<dbReference type="Pfam" id="PF02996">
    <property type="entry name" value="Prefoldin"/>
    <property type="match status" value="1"/>
</dbReference>
<gene>
    <name evidence="5" type="ORF">BEMITA_LOCUS10692</name>
</gene>
<dbReference type="Gene3D" id="1.10.287.370">
    <property type="match status" value="1"/>
</dbReference>
<comment type="similarity">
    <text evidence="3">Belongs to the RNA polymerase II subunit 5-mediating protein family.</text>
</comment>
<dbReference type="GO" id="GO:0003682">
    <property type="term" value="F:chromatin binding"/>
    <property type="evidence" value="ECO:0007669"/>
    <property type="project" value="TreeGrafter"/>
</dbReference>
<sequence>MEEKVSNPGSFSFLHEQYEKALRINEESTLTWETYKESLEEVKKNLAEYSKHLKVPIMVPIGKKAFMKGDLVHTNECLVNLGDGWFVKQSAAQTGEFCTRRLEYCEEKLKSLKKESELLESRQNFPSESAAFPQTNVQEIIEPYDEEAEAEWRIKHREREREYRRKLAEQRKKEVSKKDEDVWEKLQRLESEESNQGEAMERIDELNAEDDEYLDEEDYSTDTLSDEFEEEEEEEEKEQEKAEEKGKAEPLKVEPERKRSITFNLEEPNDEDIIVIKFRHSKEVTEPSSSLQVDEKSDVKSIEKPSDIYRVFPHLFKPKSILKKSASLDQDIITRSNINPNLNDSDYENEELFPNMSRTVSAPVDAEPLPQVFGDIVERKVADTAMPLESEAAEEPPIPKPKLSKFKASRRTTS</sequence>
<organism evidence="5 6">
    <name type="scientific">Bemisia tabaci</name>
    <name type="common">Sweetpotato whitefly</name>
    <name type="synonym">Aleurodes tabaci</name>
    <dbReference type="NCBI Taxonomy" id="7038"/>
    <lineage>
        <taxon>Eukaryota</taxon>
        <taxon>Metazoa</taxon>
        <taxon>Ecdysozoa</taxon>
        <taxon>Arthropoda</taxon>
        <taxon>Hexapoda</taxon>
        <taxon>Insecta</taxon>
        <taxon>Pterygota</taxon>
        <taxon>Neoptera</taxon>
        <taxon>Paraneoptera</taxon>
        <taxon>Hemiptera</taxon>
        <taxon>Sternorrhyncha</taxon>
        <taxon>Aleyrodoidea</taxon>
        <taxon>Aleyrodidae</taxon>
        <taxon>Aleyrodinae</taxon>
        <taxon>Bemisia</taxon>
    </lineage>
</organism>
<dbReference type="InterPro" id="IPR052255">
    <property type="entry name" value="RNA_pol_II_subunit5-mediator"/>
</dbReference>
<reference evidence="5" key="1">
    <citation type="submission" date="2021-12" db="EMBL/GenBank/DDBJ databases">
        <authorList>
            <person name="King R."/>
        </authorList>
    </citation>
    <scope>NUCLEOTIDE SEQUENCE</scope>
</reference>
<evidence type="ECO:0000256" key="4">
    <source>
        <dbReference type="SAM" id="MobiDB-lite"/>
    </source>
</evidence>
<dbReference type="AlphaFoldDB" id="A0A9P0AIQ5"/>
<dbReference type="GO" id="GO:0003714">
    <property type="term" value="F:transcription corepressor activity"/>
    <property type="evidence" value="ECO:0007669"/>
    <property type="project" value="TreeGrafter"/>
</dbReference>
<comment type="subcellular location">
    <subcellularLocation>
        <location evidence="1">Nucleus</location>
    </subcellularLocation>
</comment>
<proteinExistence type="inferred from homology"/>
<evidence type="ECO:0000256" key="1">
    <source>
        <dbReference type="ARBA" id="ARBA00004123"/>
    </source>
</evidence>
<dbReference type="PANTHER" id="PTHR15111:SF0">
    <property type="entry name" value="UNCONVENTIONAL PREFOLDIN RPB5 INTERACTOR 1"/>
    <property type="match status" value="1"/>
</dbReference>
<dbReference type="CDD" id="cd23159">
    <property type="entry name" value="Prefoldin_URI1"/>
    <property type="match status" value="1"/>
</dbReference>
<protein>
    <recommendedName>
        <fullName evidence="7">Unconventional prefoldin RPB5 interactor</fullName>
    </recommendedName>
</protein>
<dbReference type="SUPFAM" id="SSF46579">
    <property type="entry name" value="Prefoldin"/>
    <property type="match status" value="1"/>
</dbReference>
<name>A0A9P0AIQ5_BEMTA</name>
<keyword evidence="2" id="KW-0539">Nucleus</keyword>
<feature type="compositionally biased region" description="Basic residues" evidence="4">
    <location>
        <begin position="402"/>
        <end position="414"/>
    </location>
</feature>
<dbReference type="InterPro" id="IPR009053">
    <property type="entry name" value="Prefoldin"/>
</dbReference>
<evidence type="ECO:0000256" key="3">
    <source>
        <dbReference type="ARBA" id="ARBA00038295"/>
    </source>
</evidence>
<evidence type="ECO:0000256" key="2">
    <source>
        <dbReference type="ARBA" id="ARBA00023242"/>
    </source>
</evidence>
<feature type="region of interest" description="Disordered" evidence="4">
    <location>
        <begin position="387"/>
        <end position="414"/>
    </location>
</feature>
<dbReference type="OrthoDB" id="21413at2759"/>
<feature type="compositionally biased region" description="Acidic residues" evidence="4">
    <location>
        <begin position="206"/>
        <end position="237"/>
    </location>
</feature>
<dbReference type="GO" id="GO:0000122">
    <property type="term" value="P:negative regulation of transcription by RNA polymerase II"/>
    <property type="evidence" value="ECO:0007669"/>
    <property type="project" value="TreeGrafter"/>
</dbReference>
<dbReference type="Proteomes" id="UP001152759">
    <property type="component" value="Chromosome 6"/>
</dbReference>
<dbReference type="KEGG" id="btab:109042987"/>
<accession>A0A9P0AIQ5</accession>
<dbReference type="PANTHER" id="PTHR15111">
    <property type="entry name" value="RNA POLYMERASE II SUBUNIT 5-MEDIATING PROTEIN NNX3"/>
    <property type="match status" value="1"/>
</dbReference>
<evidence type="ECO:0000313" key="5">
    <source>
        <dbReference type="EMBL" id="CAH0392145.1"/>
    </source>
</evidence>
<dbReference type="EMBL" id="OU963867">
    <property type="protein sequence ID" value="CAH0392145.1"/>
    <property type="molecule type" value="Genomic_DNA"/>
</dbReference>